<evidence type="ECO:0000313" key="1">
    <source>
        <dbReference type="EMBL" id="GAH46046.1"/>
    </source>
</evidence>
<proteinExistence type="predicted"/>
<sequence>IESEAALIRVIKKMTEGRPGSAICFHFVTTEAKSLVFKVQLKDLDN</sequence>
<dbReference type="AlphaFoldDB" id="X1FK68"/>
<organism evidence="1">
    <name type="scientific">marine sediment metagenome</name>
    <dbReference type="NCBI Taxonomy" id="412755"/>
    <lineage>
        <taxon>unclassified sequences</taxon>
        <taxon>metagenomes</taxon>
        <taxon>ecological metagenomes</taxon>
    </lineage>
</organism>
<accession>X1FK68</accession>
<dbReference type="EMBL" id="BARU01006215">
    <property type="protein sequence ID" value="GAH46046.1"/>
    <property type="molecule type" value="Genomic_DNA"/>
</dbReference>
<comment type="caution">
    <text evidence="1">The sequence shown here is derived from an EMBL/GenBank/DDBJ whole genome shotgun (WGS) entry which is preliminary data.</text>
</comment>
<name>X1FK68_9ZZZZ</name>
<gene>
    <name evidence="1" type="ORF">S03H2_12199</name>
</gene>
<feature type="non-terminal residue" evidence="1">
    <location>
        <position position="1"/>
    </location>
</feature>
<reference evidence="1" key="1">
    <citation type="journal article" date="2014" name="Front. Microbiol.">
        <title>High frequency of phylogenetically diverse reductive dehalogenase-homologous genes in deep subseafloor sedimentary metagenomes.</title>
        <authorList>
            <person name="Kawai M."/>
            <person name="Futagami T."/>
            <person name="Toyoda A."/>
            <person name="Takaki Y."/>
            <person name="Nishi S."/>
            <person name="Hori S."/>
            <person name="Arai W."/>
            <person name="Tsubouchi T."/>
            <person name="Morono Y."/>
            <person name="Uchiyama I."/>
            <person name="Ito T."/>
            <person name="Fujiyama A."/>
            <person name="Inagaki F."/>
            <person name="Takami H."/>
        </authorList>
    </citation>
    <scope>NUCLEOTIDE SEQUENCE</scope>
    <source>
        <strain evidence="1">Expedition CK06-06</strain>
    </source>
</reference>
<protein>
    <submittedName>
        <fullName evidence="1">Uncharacterized protein</fullName>
    </submittedName>
</protein>